<dbReference type="GO" id="GO:0031297">
    <property type="term" value="P:replication fork processing"/>
    <property type="evidence" value="ECO:0007669"/>
    <property type="project" value="TreeGrafter"/>
</dbReference>
<keyword evidence="6" id="KW-1185">Reference proteome</keyword>
<keyword evidence="3" id="KW-0238">DNA-binding</keyword>
<evidence type="ECO:0000256" key="3">
    <source>
        <dbReference type="ARBA" id="ARBA00023125"/>
    </source>
</evidence>
<reference evidence="5 6" key="1">
    <citation type="submission" date="2016-07" db="EMBL/GenBank/DDBJ databases">
        <title>Pervasive Adenine N6-methylation of Active Genes in Fungi.</title>
        <authorList>
            <consortium name="DOE Joint Genome Institute"/>
            <person name="Mondo S.J."/>
            <person name="Dannebaum R.O."/>
            <person name="Kuo R.C."/>
            <person name="Labutti K."/>
            <person name="Haridas S."/>
            <person name="Kuo A."/>
            <person name="Salamov A."/>
            <person name="Ahrendt S.R."/>
            <person name="Lipzen A."/>
            <person name="Sullivan W."/>
            <person name="Andreopoulos W.B."/>
            <person name="Clum A."/>
            <person name="Lindquist E."/>
            <person name="Daum C."/>
            <person name="Ramamoorthy G.K."/>
            <person name="Gryganskyi A."/>
            <person name="Culley D."/>
            <person name="Magnuson J.K."/>
            <person name="James T.Y."/>
            <person name="O'Malley M.A."/>
            <person name="Stajich J.E."/>
            <person name="Spatafora J.W."/>
            <person name="Visel A."/>
            <person name="Grigoriev I.V."/>
        </authorList>
    </citation>
    <scope>NUCLEOTIDE SEQUENCE [LARGE SCALE GENOMIC DNA]</scope>
    <source>
        <strain evidence="5 6">NRRL 1336</strain>
    </source>
</reference>
<dbReference type="GO" id="GO:0000712">
    <property type="term" value="P:resolution of meiotic recombination intermediates"/>
    <property type="evidence" value="ECO:0007669"/>
    <property type="project" value="TreeGrafter"/>
</dbReference>
<dbReference type="InterPro" id="IPR029003">
    <property type="entry name" value="CENP-S/Mhf1"/>
</dbReference>
<dbReference type="GO" id="GO:0003677">
    <property type="term" value="F:DNA binding"/>
    <property type="evidence" value="ECO:0007669"/>
    <property type="project" value="UniProtKB-KW"/>
</dbReference>
<name>A0A1X2IK15_9FUNG</name>
<evidence type="ECO:0000256" key="2">
    <source>
        <dbReference type="ARBA" id="ARBA00022763"/>
    </source>
</evidence>
<evidence type="ECO:0000313" key="6">
    <source>
        <dbReference type="Proteomes" id="UP000193560"/>
    </source>
</evidence>
<dbReference type="EMBL" id="MCGE01000009">
    <property type="protein sequence ID" value="ORZ17860.1"/>
    <property type="molecule type" value="Genomic_DNA"/>
</dbReference>
<dbReference type="AlphaFoldDB" id="A0A1X2IK15"/>
<dbReference type="Gene3D" id="1.10.20.10">
    <property type="entry name" value="Histone, subunit A"/>
    <property type="match status" value="1"/>
</dbReference>
<dbReference type="GO" id="GO:0006281">
    <property type="term" value="P:DNA repair"/>
    <property type="evidence" value="ECO:0007669"/>
    <property type="project" value="UniProtKB-KW"/>
</dbReference>
<evidence type="ECO:0000256" key="1">
    <source>
        <dbReference type="ARBA" id="ARBA00006612"/>
    </source>
</evidence>
<sequence>MSRSSESNALEEAVRVLVDRIVQEESRRLGTRMGQGFVDSLTNTVYKQMETFAHDTENFARHARRAVINADDVMLCARRNDDLYSILNEKRNELTNARAFGR</sequence>
<dbReference type="SUPFAM" id="SSF47113">
    <property type="entry name" value="Histone-fold"/>
    <property type="match status" value="1"/>
</dbReference>
<comment type="similarity">
    <text evidence="1">Belongs to the TAF9 family. CENP-S/MHF1 subfamily.</text>
</comment>
<dbReference type="GO" id="GO:0071821">
    <property type="term" value="C:FANCM-MHF complex"/>
    <property type="evidence" value="ECO:0007669"/>
    <property type="project" value="InterPro"/>
</dbReference>
<proteinExistence type="inferred from homology"/>
<dbReference type="InterPro" id="IPR009072">
    <property type="entry name" value="Histone-fold"/>
</dbReference>
<dbReference type="PANTHER" id="PTHR22980:SF0">
    <property type="entry name" value="CENTROMERE PROTEIN S"/>
    <property type="match status" value="1"/>
</dbReference>
<dbReference type="Pfam" id="PF15630">
    <property type="entry name" value="CENP-S"/>
    <property type="match status" value="1"/>
</dbReference>
<dbReference type="Proteomes" id="UP000193560">
    <property type="component" value="Unassembled WGS sequence"/>
</dbReference>
<evidence type="ECO:0000313" key="5">
    <source>
        <dbReference type="EMBL" id="ORZ17860.1"/>
    </source>
</evidence>
<dbReference type="GO" id="GO:0003682">
    <property type="term" value="F:chromatin binding"/>
    <property type="evidence" value="ECO:0007669"/>
    <property type="project" value="TreeGrafter"/>
</dbReference>
<dbReference type="CDD" id="cd22919">
    <property type="entry name" value="HFD_CENP-S"/>
    <property type="match status" value="1"/>
</dbReference>
<organism evidence="5 6">
    <name type="scientific">Absidia repens</name>
    <dbReference type="NCBI Taxonomy" id="90262"/>
    <lineage>
        <taxon>Eukaryota</taxon>
        <taxon>Fungi</taxon>
        <taxon>Fungi incertae sedis</taxon>
        <taxon>Mucoromycota</taxon>
        <taxon>Mucoromycotina</taxon>
        <taxon>Mucoromycetes</taxon>
        <taxon>Mucorales</taxon>
        <taxon>Cunninghamellaceae</taxon>
        <taxon>Absidia</taxon>
    </lineage>
</organism>
<protein>
    <submittedName>
        <fullName evidence="5">Kinetochore component CENP-S-domain-containing protein</fullName>
    </submittedName>
</protein>
<accession>A0A1X2IK15</accession>
<gene>
    <name evidence="5" type="ORF">BCR42DRAFT_412657</name>
</gene>
<dbReference type="OrthoDB" id="1872155at2759"/>
<keyword evidence="2" id="KW-0227">DNA damage</keyword>
<evidence type="ECO:0000256" key="4">
    <source>
        <dbReference type="ARBA" id="ARBA00023204"/>
    </source>
</evidence>
<dbReference type="GO" id="GO:0046982">
    <property type="term" value="F:protein heterodimerization activity"/>
    <property type="evidence" value="ECO:0007669"/>
    <property type="project" value="InterPro"/>
</dbReference>
<keyword evidence="4" id="KW-0234">DNA repair</keyword>
<dbReference type="STRING" id="90262.A0A1X2IK15"/>
<comment type="caution">
    <text evidence="5">The sequence shown here is derived from an EMBL/GenBank/DDBJ whole genome shotgun (WGS) entry which is preliminary data.</text>
</comment>
<dbReference type="PANTHER" id="PTHR22980">
    <property type="entry name" value="CORTISTATIN"/>
    <property type="match status" value="1"/>
</dbReference>